<dbReference type="PANTHER" id="PTHR33526">
    <property type="entry name" value="OS07G0123800 PROTEIN"/>
    <property type="match status" value="1"/>
</dbReference>
<reference evidence="2" key="1">
    <citation type="journal article" date="2019" name="Database">
        <title>The radish genome database (RadishGD): an integrated information resource for radish genomics.</title>
        <authorList>
            <person name="Yu H.J."/>
            <person name="Baek S."/>
            <person name="Lee Y.J."/>
            <person name="Cho A."/>
            <person name="Mun J.H."/>
        </authorList>
    </citation>
    <scope>NUCLEOTIDE SEQUENCE [LARGE SCALE GENOMIC DNA]</scope>
    <source>
        <strain evidence="2">cv. WK10039</strain>
    </source>
</reference>
<reference evidence="3" key="2">
    <citation type="submission" date="2025-08" db="UniProtKB">
        <authorList>
            <consortium name="RefSeq"/>
        </authorList>
    </citation>
    <scope>IDENTIFICATION</scope>
    <source>
        <tissue evidence="3">Leaf</tissue>
    </source>
</reference>
<sequence>MLQNQTHHHYFETKTENMRKKGENKTRFFIIINMPLKVLGKARDLYMRSITGCAARTHYSSADSVSIPFPRSRSTSSAFSSSTSSRRMSFDDDYSELVRAASVRSLGHKNEIDMIRHQQLQQRQENRVAVGVVAAAKGGLPKSSSVGMPMARIDEENEEEGSLKNQKKGSDFLYPRSRSHAVTIRGSKF</sequence>
<dbReference type="PANTHER" id="PTHR33526:SF31">
    <property type="entry name" value="DUF4005 DOMAIN-CONTAINING PROTEIN"/>
    <property type="match status" value="1"/>
</dbReference>
<dbReference type="GeneID" id="108825495"/>
<protein>
    <submittedName>
        <fullName evidence="3">Uncharacterized protein LOC108825495</fullName>
    </submittedName>
</protein>
<name>A0A6J0L490_RAPSA</name>
<proteinExistence type="predicted"/>
<dbReference type="AlphaFoldDB" id="A0A6J0L490"/>
<gene>
    <name evidence="3" type="primary">LOC108825495</name>
</gene>
<evidence type="ECO:0000313" key="2">
    <source>
        <dbReference type="Proteomes" id="UP000504610"/>
    </source>
</evidence>
<feature type="region of interest" description="Disordered" evidence="1">
    <location>
        <begin position="141"/>
        <end position="174"/>
    </location>
</feature>
<accession>A0A6J0L490</accession>
<feature type="compositionally biased region" description="Low complexity" evidence="1">
    <location>
        <begin position="71"/>
        <end position="87"/>
    </location>
</feature>
<dbReference type="OrthoDB" id="1679543at2759"/>
<feature type="region of interest" description="Disordered" evidence="1">
    <location>
        <begin position="64"/>
        <end position="88"/>
    </location>
</feature>
<organism evidence="2 3">
    <name type="scientific">Raphanus sativus</name>
    <name type="common">Radish</name>
    <name type="synonym">Raphanus raphanistrum var. sativus</name>
    <dbReference type="NCBI Taxonomy" id="3726"/>
    <lineage>
        <taxon>Eukaryota</taxon>
        <taxon>Viridiplantae</taxon>
        <taxon>Streptophyta</taxon>
        <taxon>Embryophyta</taxon>
        <taxon>Tracheophyta</taxon>
        <taxon>Spermatophyta</taxon>
        <taxon>Magnoliopsida</taxon>
        <taxon>eudicotyledons</taxon>
        <taxon>Gunneridae</taxon>
        <taxon>Pentapetalae</taxon>
        <taxon>rosids</taxon>
        <taxon>malvids</taxon>
        <taxon>Brassicales</taxon>
        <taxon>Brassicaceae</taxon>
        <taxon>Brassiceae</taxon>
        <taxon>Raphanus</taxon>
    </lineage>
</organism>
<keyword evidence="2" id="KW-1185">Reference proteome</keyword>
<dbReference type="PIRSF" id="PIRSF031279">
    <property type="entry name" value="UCP031279"/>
    <property type="match status" value="1"/>
</dbReference>
<dbReference type="Proteomes" id="UP000504610">
    <property type="component" value="Chromosome 9"/>
</dbReference>
<dbReference type="KEGG" id="rsz:108825495"/>
<evidence type="ECO:0000313" key="3">
    <source>
        <dbReference type="RefSeq" id="XP_018454294.1"/>
    </source>
</evidence>
<dbReference type="InterPro" id="IPR016972">
    <property type="entry name" value="UCP031279"/>
</dbReference>
<dbReference type="RefSeq" id="XP_018454294.1">
    <property type="nucleotide sequence ID" value="XM_018598792.2"/>
</dbReference>
<evidence type="ECO:0000256" key="1">
    <source>
        <dbReference type="SAM" id="MobiDB-lite"/>
    </source>
</evidence>